<evidence type="ECO:0000256" key="4">
    <source>
        <dbReference type="ARBA" id="ARBA00022448"/>
    </source>
</evidence>
<dbReference type="Gene3D" id="1.10.520.20">
    <property type="entry name" value="N-terminal domain of the delta subunit of the F1F0-ATP synthase"/>
    <property type="match status" value="1"/>
</dbReference>
<comment type="subcellular location">
    <subcellularLocation>
        <location evidence="1">Membrane</location>
    </subcellularLocation>
</comment>
<evidence type="ECO:0000256" key="8">
    <source>
        <dbReference type="ARBA" id="ARBA00023310"/>
    </source>
</evidence>
<evidence type="ECO:0000256" key="2">
    <source>
        <dbReference type="ARBA" id="ARBA00007046"/>
    </source>
</evidence>
<dbReference type="PROSITE" id="PS00389">
    <property type="entry name" value="ATPASE_DELTA"/>
    <property type="match status" value="1"/>
</dbReference>
<dbReference type="Pfam" id="PF00213">
    <property type="entry name" value="OSCP"/>
    <property type="match status" value="1"/>
</dbReference>
<evidence type="ECO:0000256" key="7">
    <source>
        <dbReference type="ARBA" id="ARBA00023136"/>
    </source>
</evidence>
<dbReference type="PANTHER" id="PTHR11910">
    <property type="entry name" value="ATP SYNTHASE DELTA CHAIN"/>
    <property type="match status" value="1"/>
</dbReference>
<dbReference type="GO" id="GO:0046933">
    <property type="term" value="F:proton-transporting ATP synthase activity, rotational mechanism"/>
    <property type="evidence" value="ECO:0007669"/>
    <property type="project" value="InterPro"/>
</dbReference>
<evidence type="ECO:0000256" key="6">
    <source>
        <dbReference type="ARBA" id="ARBA00023065"/>
    </source>
</evidence>
<evidence type="ECO:0000256" key="1">
    <source>
        <dbReference type="ARBA" id="ARBA00004370"/>
    </source>
</evidence>
<dbReference type="STRING" id="1220188.A0A4S3JAX0"/>
<dbReference type="AlphaFoldDB" id="A0A4S3JAX0"/>
<evidence type="ECO:0000313" key="10">
    <source>
        <dbReference type="Proteomes" id="UP000308092"/>
    </source>
</evidence>
<gene>
    <name evidence="9" type="ORF">EYZ11_008278</name>
</gene>
<sequence>MGITEKSACAGSHVTANREKLDVFSTRSLQHDHWPLHPSERRPHVSHLSNQSSSLDRGVLILAVTMLSTRVARAGLRATTQQFSVPRTAALNGLRAYATSAQDVKPPVSLFGVDGTYATALYTASAKSAALEQTSKALANLGATLKADRKLPGIISSPTLSISDKSQIVQELQKISGDKGDVVKNFLQTLAENNRLGLLEGICEKFETLMGAHRGEIELNITSAQELDNKAIARVERAVAKSVLSQGKKLKVITKVNPDIIGGLVVEIGDRTIDVSVSSRIAKLNKALTDAL</sequence>
<dbReference type="HAMAP" id="MF_01416">
    <property type="entry name" value="ATP_synth_delta_bact"/>
    <property type="match status" value="1"/>
</dbReference>
<dbReference type="InterPro" id="IPR026015">
    <property type="entry name" value="ATP_synth_OSCP/delta_N_sf"/>
</dbReference>
<evidence type="ECO:0000313" key="9">
    <source>
        <dbReference type="EMBL" id="THC92246.1"/>
    </source>
</evidence>
<proteinExistence type="inferred from homology"/>
<accession>A0A4S3JAX0</accession>
<name>A0A4S3JAX0_9EURO</name>
<dbReference type="Proteomes" id="UP000308092">
    <property type="component" value="Unassembled WGS sequence"/>
</dbReference>
<reference evidence="9 10" key="1">
    <citation type="submission" date="2019-03" db="EMBL/GenBank/DDBJ databases">
        <title>The genome sequence of a newly discovered highly antifungal drug resistant Aspergillus species, Aspergillus tanneri NIH 1004.</title>
        <authorList>
            <person name="Mounaud S."/>
            <person name="Singh I."/>
            <person name="Joardar V."/>
            <person name="Pakala S."/>
            <person name="Pakala S."/>
            <person name="Venepally P."/>
            <person name="Hoover J."/>
            <person name="Nierman W."/>
            <person name="Chung J."/>
            <person name="Losada L."/>
        </authorList>
    </citation>
    <scope>NUCLEOTIDE SEQUENCE [LARGE SCALE GENOMIC DNA]</scope>
    <source>
        <strain evidence="9 10">NIH1004</strain>
    </source>
</reference>
<dbReference type="InterPro" id="IPR000711">
    <property type="entry name" value="ATPase_OSCP/dsu"/>
</dbReference>
<keyword evidence="8" id="KW-0066">ATP synthesis</keyword>
<keyword evidence="4" id="KW-0813">Transport</keyword>
<protein>
    <recommendedName>
        <fullName evidence="3">ATP synthase subunit 5, mitochondrial</fullName>
    </recommendedName>
</protein>
<dbReference type="GO" id="GO:0016020">
    <property type="term" value="C:membrane"/>
    <property type="evidence" value="ECO:0007669"/>
    <property type="project" value="UniProtKB-SubCell"/>
</dbReference>
<dbReference type="PRINTS" id="PR00125">
    <property type="entry name" value="ATPASEDELTA"/>
</dbReference>
<keyword evidence="10" id="KW-1185">Reference proteome</keyword>
<dbReference type="SUPFAM" id="SSF47928">
    <property type="entry name" value="N-terminal domain of the delta subunit of the F1F0-ATP synthase"/>
    <property type="match status" value="1"/>
</dbReference>
<dbReference type="NCBIfam" id="TIGR01145">
    <property type="entry name" value="ATP_synt_delta"/>
    <property type="match status" value="1"/>
</dbReference>
<comment type="caution">
    <text evidence="9">The sequence shown here is derived from an EMBL/GenBank/DDBJ whole genome shotgun (WGS) entry which is preliminary data.</text>
</comment>
<evidence type="ECO:0000256" key="5">
    <source>
        <dbReference type="ARBA" id="ARBA00022781"/>
    </source>
</evidence>
<organism evidence="9 10">
    <name type="scientific">Aspergillus tanneri</name>
    <dbReference type="NCBI Taxonomy" id="1220188"/>
    <lineage>
        <taxon>Eukaryota</taxon>
        <taxon>Fungi</taxon>
        <taxon>Dikarya</taxon>
        <taxon>Ascomycota</taxon>
        <taxon>Pezizomycotina</taxon>
        <taxon>Eurotiomycetes</taxon>
        <taxon>Eurotiomycetidae</taxon>
        <taxon>Eurotiales</taxon>
        <taxon>Aspergillaceae</taxon>
        <taxon>Aspergillus</taxon>
        <taxon>Aspergillus subgen. Circumdati</taxon>
    </lineage>
</organism>
<comment type="similarity">
    <text evidence="2">Belongs to the ATPase delta chain family.</text>
</comment>
<keyword evidence="5" id="KW-0375">Hydrogen ion transport</keyword>
<dbReference type="EMBL" id="SOSA01000349">
    <property type="protein sequence ID" value="THC92246.1"/>
    <property type="molecule type" value="Genomic_DNA"/>
</dbReference>
<evidence type="ECO:0000256" key="3">
    <source>
        <dbReference type="ARBA" id="ARBA00014723"/>
    </source>
</evidence>
<keyword evidence="7" id="KW-0472">Membrane</keyword>
<dbReference type="VEuPathDB" id="FungiDB:EYZ11_008278"/>
<keyword evidence="6" id="KW-0406">Ion transport</keyword>
<dbReference type="InterPro" id="IPR020781">
    <property type="entry name" value="ATPase_OSCP/d_CS"/>
</dbReference>